<organism evidence="3 4">
    <name type="scientific">Pseudonocardia kunmingensis</name>
    <dbReference type="NCBI Taxonomy" id="630975"/>
    <lineage>
        <taxon>Bacteria</taxon>
        <taxon>Bacillati</taxon>
        <taxon>Actinomycetota</taxon>
        <taxon>Actinomycetes</taxon>
        <taxon>Pseudonocardiales</taxon>
        <taxon>Pseudonocardiaceae</taxon>
        <taxon>Pseudonocardia</taxon>
    </lineage>
</organism>
<evidence type="ECO:0000313" key="4">
    <source>
        <dbReference type="Proteomes" id="UP000315677"/>
    </source>
</evidence>
<dbReference type="GO" id="GO:0005524">
    <property type="term" value="F:ATP binding"/>
    <property type="evidence" value="ECO:0007669"/>
    <property type="project" value="InterPro"/>
</dbReference>
<dbReference type="AlphaFoldDB" id="A0A543DWR2"/>
<dbReference type="PANTHER" id="PTHR47396:SF2">
    <property type="entry name" value="HELICASE ATP-BINDING DOMAIN-CONTAINING PROTEIN"/>
    <property type="match status" value="1"/>
</dbReference>
<sequence>MSAPTPQAQQIAPSSRPLRAWQRSALARYLAAAPRDFLAVATPGAGKTAFALRVASELLADRVIEAITVVAPTEHLKYQWAASAAQVGIALDPEFRNSMGATSSDYRGIAVTYAGIAAHPLLHRARTENRRTLVILDEVHHAGDARSWGDGVKEAFDGATRRLTLTGTPFRSDDNPIPFVDYVPDADGALRSRADHAYGYAEALADGVVRPVVFLAYSGMSSWRTSAGEEISARLGEPMTAEQTARAWRTALDPGGEWIPAVLKAADRRLEGHRAGGMPDAGGLVIASDQTTARAYAAILTEVTGTPPVVVLSDEPGSSDRIARFAESEDRWMVAVRMVSEGVDVPRLAVGVYATSASTPLFFAQAVGRFVRSRRPGETASVFLPSVPVLLGLASELEAQRDHVLGEPHRPDEQWDDELLAQAQRQQDEPGEDEKSFTALGAQAELDQLIYEGTSFSADEEDYLGLPGLLEPEQVRTLLNQRQKEWLTRSQQRRQETAAAPPPPPAERPQLTVREQLNKLRKELNTLVALHHHRTNKPHGVIHNDLRKSCGGPPTAMASIEQLEERIATIRSWR</sequence>
<dbReference type="PROSITE" id="PS51192">
    <property type="entry name" value="HELICASE_ATP_BIND_1"/>
    <property type="match status" value="1"/>
</dbReference>
<dbReference type="InterPro" id="IPR027417">
    <property type="entry name" value="P-loop_NTPase"/>
</dbReference>
<keyword evidence="3" id="KW-0378">Hydrolase</keyword>
<name>A0A543DWR2_9PSEU</name>
<dbReference type="RefSeq" id="WP_142047743.1">
    <property type="nucleotide sequence ID" value="NZ_VFPA01000001.1"/>
</dbReference>
<keyword evidence="3" id="KW-0067">ATP-binding</keyword>
<dbReference type="Proteomes" id="UP000315677">
    <property type="component" value="Unassembled WGS sequence"/>
</dbReference>
<dbReference type="GO" id="GO:0004386">
    <property type="term" value="F:helicase activity"/>
    <property type="evidence" value="ECO:0007669"/>
    <property type="project" value="UniProtKB-KW"/>
</dbReference>
<dbReference type="GO" id="GO:0016787">
    <property type="term" value="F:hydrolase activity"/>
    <property type="evidence" value="ECO:0007669"/>
    <property type="project" value="InterPro"/>
</dbReference>
<feature type="domain" description="Helicase ATP-binding" evidence="2">
    <location>
        <begin position="28"/>
        <end position="187"/>
    </location>
</feature>
<evidence type="ECO:0000259" key="2">
    <source>
        <dbReference type="PROSITE" id="PS51192"/>
    </source>
</evidence>
<dbReference type="InterPro" id="IPR014001">
    <property type="entry name" value="Helicase_ATP-bd"/>
</dbReference>
<comment type="caution">
    <text evidence="3">The sequence shown here is derived from an EMBL/GenBank/DDBJ whole genome shotgun (WGS) entry which is preliminary data.</text>
</comment>
<dbReference type="SUPFAM" id="SSF52540">
    <property type="entry name" value="P-loop containing nucleoside triphosphate hydrolases"/>
    <property type="match status" value="2"/>
</dbReference>
<evidence type="ECO:0000313" key="3">
    <source>
        <dbReference type="EMBL" id="TQM13780.1"/>
    </source>
</evidence>
<dbReference type="Gene3D" id="3.40.50.300">
    <property type="entry name" value="P-loop containing nucleotide triphosphate hydrolases"/>
    <property type="match status" value="2"/>
</dbReference>
<dbReference type="InterPro" id="IPR050742">
    <property type="entry name" value="Helicase_Restrict-Modif_Enz"/>
</dbReference>
<keyword evidence="3" id="KW-0547">Nucleotide-binding</keyword>
<reference evidence="3 4" key="1">
    <citation type="submission" date="2019-06" db="EMBL/GenBank/DDBJ databases">
        <title>Sequencing the genomes of 1000 actinobacteria strains.</title>
        <authorList>
            <person name="Klenk H.-P."/>
        </authorList>
    </citation>
    <scope>NUCLEOTIDE SEQUENCE [LARGE SCALE GENOMIC DNA]</scope>
    <source>
        <strain evidence="3 4">DSM 45301</strain>
    </source>
</reference>
<proteinExistence type="predicted"/>
<keyword evidence="4" id="KW-1185">Reference proteome</keyword>
<dbReference type="GO" id="GO:0003677">
    <property type="term" value="F:DNA binding"/>
    <property type="evidence" value="ECO:0007669"/>
    <property type="project" value="InterPro"/>
</dbReference>
<dbReference type="InterPro" id="IPR006935">
    <property type="entry name" value="Helicase/UvrB_N"/>
</dbReference>
<dbReference type="EMBL" id="VFPA01000001">
    <property type="protein sequence ID" value="TQM13780.1"/>
    <property type="molecule type" value="Genomic_DNA"/>
</dbReference>
<dbReference type="Pfam" id="PF04851">
    <property type="entry name" value="ResIII"/>
    <property type="match status" value="1"/>
</dbReference>
<accession>A0A543DWR2</accession>
<dbReference type="GO" id="GO:0005829">
    <property type="term" value="C:cytosol"/>
    <property type="evidence" value="ECO:0007669"/>
    <property type="project" value="TreeGrafter"/>
</dbReference>
<gene>
    <name evidence="3" type="ORF">FB558_0533</name>
</gene>
<feature type="region of interest" description="Disordered" evidence="1">
    <location>
        <begin position="486"/>
        <end position="509"/>
    </location>
</feature>
<evidence type="ECO:0000256" key="1">
    <source>
        <dbReference type="SAM" id="MobiDB-lite"/>
    </source>
</evidence>
<dbReference type="OrthoDB" id="5165890at2"/>
<protein>
    <submittedName>
        <fullName evidence="3">Superfamily II DNA or RNA helicase</fullName>
    </submittedName>
</protein>
<dbReference type="PANTHER" id="PTHR47396">
    <property type="entry name" value="TYPE I RESTRICTION ENZYME ECOKI R PROTEIN"/>
    <property type="match status" value="1"/>
</dbReference>
<dbReference type="SMART" id="SM00487">
    <property type="entry name" value="DEXDc"/>
    <property type="match status" value="1"/>
</dbReference>
<keyword evidence="3" id="KW-0347">Helicase</keyword>